<dbReference type="SUPFAM" id="SSF51445">
    <property type="entry name" value="(Trans)glycosidases"/>
    <property type="match status" value="1"/>
</dbReference>
<comment type="similarity">
    <text evidence="1">Belongs to the glycosyl hydrolase 13 family.</text>
</comment>
<evidence type="ECO:0000259" key="2">
    <source>
        <dbReference type="SMART" id="SM00642"/>
    </source>
</evidence>
<dbReference type="Pfam" id="PF00128">
    <property type="entry name" value="Alpha-amylase"/>
    <property type="match status" value="1"/>
</dbReference>
<dbReference type="PATRIC" id="fig|1938.3.peg.5599"/>
<dbReference type="AlphaFoldDB" id="A0A0J7Z611"/>
<dbReference type="Gene3D" id="3.90.400.10">
    <property type="entry name" value="Oligo-1,6-glucosidase, Domain 2"/>
    <property type="match status" value="1"/>
</dbReference>
<dbReference type="InterPro" id="IPR006047">
    <property type="entry name" value="GH13_cat_dom"/>
</dbReference>
<evidence type="ECO:0000256" key="1">
    <source>
        <dbReference type="ARBA" id="ARBA00008061"/>
    </source>
</evidence>
<name>A0A0J7Z611_STRVR</name>
<proteinExistence type="inferred from homology"/>
<dbReference type="RefSeq" id="WP_048584403.1">
    <property type="nucleotide sequence ID" value="NZ_LFNT01000042.1"/>
</dbReference>
<organism evidence="3 4">
    <name type="scientific">Streptomyces viridochromogenes</name>
    <dbReference type="NCBI Taxonomy" id="1938"/>
    <lineage>
        <taxon>Bacteria</taxon>
        <taxon>Bacillati</taxon>
        <taxon>Actinomycetota</taxon>
        <taxon>Actinomycetes</taxon>
        <taxon>Kitasatosporales</taxon>
        <taxon>Streptomycetaceae</taxon>
        <taxon>Streptomyces</taxon>
    </lineage>
</organism>
<protein>
    <recommendedName>
        <fullName evidence="2">Glycosyl hydrolase family 13 catalytic domain-containing protein</fullName>
    </recommendedName>
</protein>
<dbReference type="CDD" id="cd11332">
    <property type="entry name" value="AmyAc_OligoGlu_TS"/>
    <property type="match status" value="1"/>
</dbReference>
<dbReference type="GO" id="GO:0004556">
    <property type="term" value="F:alpha-amylase activity"/>
    <property type="evidence" value="ECO:0007669"/>
    <property type="project" value="TreeGrafter"/>
</dbReference>
<feature type="domain" description="Glycosyl hydrolase family 13 catalytic" evidence="2">
    <location>
        <begin position="31"/>
        <end position="416"/>
    </location>
</feature>
<dbReference type="PANTHER" id="PTHR10357:SF179">
    <property type="entry name" value="NEUTRAL AND BASIC AMINO ACID TRANSPORT PROTEIN RBAT"/>
    <property type="match status" value="1"/>
</dbReference>
<reference evidence="3 4" key="1">
    <citation type="submission" date="2015-06" db="EMBL/GenBank/DDBJ databases">
        <authorList>
            <person name="Ju K.-S."/>
            <person name="Doroghazi J.R."/>
            <person name="Metcalf W.W."/>
        </authorList>
    </citation>
    <scope>NUCLEOTIDE SEQUENCE [LARGE SCALE GENOMIC DNA]</scope>
    <source>
        <strain evidence="3 4">NRRL 3414</strain>
    </source>
</reference>
<dbReference type="SMART" id="SM00642">
    <property type="entry name" value="Aamy"/>
    <property type="match status" value="1"/>
</dbReference>
<sequence length="558" mass="61633">MHTSGPPAADSRSVVPQDEPTGWWRDAVIYQIYIRSFADSNGDGIGDLQGIRSRLGYLAGLGVDALWINPFYPSPQVDCGYDVADYRDIDPAYGTLSDFKELLQDAHAHGLRLIIDIVPNHTSSQHPWFTEALAAAPGSEARDRYHFHPGKGEGGNLPPNGWQSAFGGGPAWTRVTDDSGRPGQWYLHLFTPEQPDLNWENPEVRADFEKTLRFWLDLGVDGFRIDVANAMIKAPGYPEMVDGPDPDDGSSPCWDRDDVHHIHRSWRHVLDSYPGERIAVAEAWVPTVQRLAMYLRPDELHQAFNFDYLKAEWSAPQLHRIISDSVTGLGAVGAPATWVLSNHDVVRHLTRFGGGTVGLRRARAAALLMLALPGSAYVYQGDELGLPEVTELPDDARQDPVWLRSGGANPGRDGCRVPLPWAGRNASYGFGPAHSDRSWLPQPTSWADLTVEKQEADPGSMLSLYTQALKLRRGLPRADDGTLEWTDTSAPDSGLLVFRRPGGFICTVNFGPQDIEIERPGDLLLSSSPIDGTSPRPLLRADTTAWWSDERGDTRTQQ</sequence>
<evidence type="ECO:0000313" key="3">
    <source>
        <dbReference type="EMBL" id="KMS70927.1"/>
    </source>
</evidence>
<dbReference type="Gene3D" id="3.20.20.80">
    <property type="entry name" value="Glycosidases"/>
    <property type="match status" value="1"/>
</dbReference>
<dbReference type="OrthoDB" id="9043248at2"/>
<accession>A0A0J7Z611</accession>
<evidence type="ECO:0000313" key="4">
    <source>
        <dbReference type="Proteomes" id="UP000037432"/>
    </source>
</evidence>
<dbReference type="PANTHER" id="PTHR10357">
    <property type="entry name" value="ALPHA-AMYLASE FAMILY MEMBER"/>
    <property type="match status" value="1"/>
</dbReference>
<gene>
    <name evidence="3" type="ORF">ACM01_29325</name>
</gene>
<dbReference type="Proteomes" id="UP000037432">
    <property type="component" value="Unassembled WGS sequence"/>
</dbReference>
<dbReference type="InterPro" id="IPR017853">
    <property type="entry name" value="GH"/>
</dbReference>
<comment type="caution">
    <text evidence="3">The sequence shown here is derived from an EMBL/GenBank/DDBJ whole genome shotgun (WGS) entry which is preliminary data.</text>
</comment>
<dbReference type="EMBL" id="LFNT01000042">
    <property type="protein sequence ID" value="KMS70927.1"/>
    <property type="molecule type" value="Genomic_DNA"/>
</dbReference>
<dbReference type="GO" id="GO:0009313">
    <property type="term" value="P:oligosaccharide catabolic process"/>
    <property type="evidence" value="ECO:0007669"/>
    <property type="project" value="TreeGrafter"/>
</dbReference>
<dbReference type="InterPro" id="IPR045857">
    <property type="entry name" value="O16G_dom_2"/>
</dbReference>